<dbReference type="InterPro" id="IPR000330">
    <property type="entry name" value="SNF2_N"/>
</dbReference>
<gene>
    <name evidence="6" type="ORF">EB796_012037</name>
</gene>
<dbReference type="GO" id="GO:0005524">
    <property type="term" value="F:ATP binding"/>
    <property type="evidence" value="ECO:0007669"/>
    <property type="project" value="UniProtKB-KW"/>
</dbReference>
<dbReference type="OrthoDB" id="423559at2759"/>
<name>A0A7J7JUN2_BUGNE</name>
<accession>A0A7J7JUN2</accession>
<feature type="domain" description="SNF2 N-terminal" evidence="5">
    <location>
        <begin position="59"/>
        <end position="106"/>
    </location>
</feature>
<feature type="transmembrane region" description="Helical" evidence="4">
    <location>
        <begin position="12"/>
        <end position="31"/>
    </location>
</feature>
<dbReference type="GO" id="GO:0008094">
    <property type="term" value="F:ATP-dependent activity, acting on DNA"/>
    <property type="evidence" value="ECO:0007669"/>
    <property type="project" value="TreeGrafter"/>
</dbReference>
<dbReference type="EMBL" id="VXIV02001798">
    <property type="protein sequence ID" value="KAF6029653.1"/>
    <property type="molecule type" value="Genomic_DNA"/>
</dbReference>
<dbReference type="Pfam" id="PF00176">
    <property type="entry name" value="SNF2-rel_dom"/>
    <property type="match status" value="1"/>
</dbReference>
<evidence type="ECO:0000256" key="2">
    <source>
        <dbReference type="ARBA" id="ARBA00022801"/>
    </source>
</evidence>
<keyword evidence="4" id="KW-0812">Transmembrane</keyword>
<keyword evidence="7" id="KW-1185">Reference proteome</keyword>
<evidence type="ECO:0000259" key="5">
    <source>
        <dbReference type="Pfam" id="PF00176"/>
    </source>
</evidence>
<evidence type="ECO:0000256" key="3">
    <source>
        <dbReference type="ARBA" id="ARBA00022840"/>
    </source>
</evidence>
<evidence type="ECO:0000256" key="4">
    <source>
        <dbReference type="SAM" id="Phobius"/>
    </source>
</evidence>
<dbReference type="GO" id="GO:0005634">
    <property type="term" value="C:nucleus"/>
    <property type="evidence" value="ECO:0007669"/>
    <property type="project" value="TreeGrafter"/>
</dbReference>
<dbReference type="PANTHER" id="PTHR45626">
    <property type="entry name" value="TRANSCRIPTION TERMINATION FACTOR 2-RELATED"/>
    <property type="match status" value="1"/>
</dbReference>
<keyword evidence="3" id="KW-0067">ATP-binding</keyword>
<dbReference type="GO" id="GO:0006281">
    <property type="term" value="P:DNA repair"/>
    <property type="evidence" value="ECO:0007669"/>
    <property type="project" value="TreeGrafter"/>
</dbReference>
<reference evidence="6" key="1">
    <citation type="submission" date="2020-06" db="EMBL/GenBank/DDBJ databases">
        <title>Draft genome of Bugula neritina, a colonial animal packing powerful symbionts and potential medicines.</title>
        <authorList>
            <person name="Rayko M."/>
        </authorList>
    </citation>
    <scope>NUCLEOTIDE SEQUENCE [LARGE SCALE GENOMIC DNA]</scope>
    <source>
        <strain evidence="6">Kwan_BN1</strain>
    </source>
</reference>
<dbReference type="Proteomes" id="UP000593567">
    <property type="component" value="Unassembled WGS sequence"/>
</dbReference>
<evidence type="ECO:0000256" key="1">
    <source>
        <dbReference type="ARBA" id="ARBA00022741"/>
    </source>
</evidence>
<evidence type="ECO:0000313" key="6">
    <source>
        <dbReference type="EMBL" id="KAF6029653.1"/>
    </source>
</evidence>
<evidence type="ECO:0000313" key="7">
    <source>
        <dbReference type="Proteomes" id="UP000593567"/>
    </source>
</evidence>
<keyword evidence="4" id="KW-0472">Membrane</keyword>
<protein>
    <submittedName>
        <fullName evidence="6">TTF2</fullName>
    </submittedName>
</protein>
<dbReference type="GO" id="GO:0016787">
    <property type="term" value="F:hydrolase activity"/>
    <property type="evidence" value="ECO:0007669"/>
    <property type="project" value="UniProtKB-KW"/>
</dbReference>
<organism evidence="6 7">
    <name type="scientific">Bugula neritina</name>
    <name type="common">Brown bryozoan</name>
    <name type="synonym">Sertularia neritina</name>
    <dbReference type="NCBI Taxonomy" id="10212"/>
    <lineage>
        <taxon>Eukaryota</taxon>
        <taxon>Metazoa</taxon>
        <taxon>Spiralia</taxon>
        <taxon>Lophotrochozoa</taxon>
        <taxon>Bryozoa</taxon>
        <taxon>Gymnolaemata</taxon>
        <taxon>Cheilostomatida</taxon>
        <taxon>Flustrina</taxon>
        <taxon>Buguloidea</taxon>
        <taxon>Bugulidae</taxon>
        <taxon>Bugula</taxon>
    </lineage>
</organism>
<dbReference type="InterPro" id="IPR050628">
    <property type="entry name" value="SNF2_RAD54_helicase_TF"/>
</dbReference>
<keyword evidence="4" id="KW-1133">Transmembrane helix</keyword>
<comment type="caution">
    <text evidence="6">The sequence shown here is derived from an EMBL/GenBank/DDBJ whole genome shotgun (WGS) entry which is preliminary data.</text>
</comment>
<keyword evidence="1" id="KW-0547">Nucleotide-binding</keyword>
<keyword evidence="2" id="KW-0378">Hydrolase</keyword>
<dbReference type="InterPro" id="IPR027417">
    <property type="entry name" value="P-loop_NTPase"/>
</dbReference>
<dbReference type="PANTHER" id="PTHR45626:SF50">
    <property type="entry name" value="TRANSCRIPTION TERMINATION FACTOR 2"/>
    <property type="match status" value="1"/>
</dbReference>
<proteinExistence type="predicted"/>
<sequence>MKPWRHYTSTTAILYFTLLAVPVLLLVTMNVKLKQLKSCPSAEKETEDPQHLLVSLMTHQRQALTWLLWREKQQPAGGILADDMGLGKTLTMISLVMKDCQNQTGVEDAKPQWLDKGTFNTSIGFFLVFVFV</sequence>
<dbReference type="InterPro" id="IPR038718">
    <property type="entry name" value="SNF2-like_sf"/>
</dbReference>
<dbReference type="Gene3D" id="3.40.50.10810">
    <property type="entry name" value="Tandem AAA-ATPase domain"/>
    <property type="match status" value="1"/>
</dbReference>
<dbReference type="AlphaFoldDB" id="A0A7J7JUN2"/>
<dbReference type="SUPFAM" id="SSF52540">
    <property type="entry name" value="P-loop containing nucleoside triphosphate hydrolases"/>
    <property type="match status" value="1"/>
</dbReference>